<dbReference type="Gene3D" id="3.20.20.70">
    <property type="entry name" value="Aldolase class I"/>
    <property type="match status" value="1"/>
</dbReference>
<name>A0ABV9MZA9_9ENTE</name>
<protein>
    <recommendedName>
        <fullName evidence="4">Alpha-galactosidase</fullName>
        <ecNumber evidence="4">3.2.1.22</ecNumber>
    </recommendedName>
    <alternativeName>
        <fullName evidence="4">Melibiase</fullName>
    </alternativeName>
</protein>
<gene>
    <name evidence="5" type="ORF">ACFO5I_08465</name>
</gene>
<reference evidence="6" key="1">
    <citation type="journal article" date="2019" name="Int. J. Syst. Evol. Microbiol.">
        <title>The Global Catalogue of Microorganisms (GCM) 10K type strain sequencing project: providing services to taxonomists for standard genome sequencing and annotation.</title>
        <authorList>
            <consortium name="The Broad Institute Genomics Platform"/>
            <consortium name="The Broad Institute Genome Sequencing Center for Infectious Disease"/>
            <person name="Wu L."/>
            <person name="Ma J."/>
        </authorList>
    </citation>
    <scope>NUCLEOTIDE SEQUENCE [LARGE SCALE GENOMIC DNA]</scope>
    <source>
        <strain evidence="6">CGMCC 1.19032</strain>
    </source>
</reference>
<keyword evidence="2 4" id="KW-0378">Hydrolase</keyword>
<dbReference type="PANTHER" id="PTHR11452:SF42">
    <property type="entry name" value="ALPHA-GALACTOSIDASE"/>
    <property type="match status" value="1"/>
</dbReference>
<dbReference type="SUPFAM" id="SSF51445">
    <property type="entry name" value="(Trans)glycosidases"/>
    <property type="match status" value="1"/>
</dbReference>
<dbReference type="InterPro" id="IPR017853">
    <property type="entry name" value="GH"/>
</dbReference>
<evidence type="ECO:0000256" key="3">
    <source>
        <dbReference type="ARBA" id="ARBA00023295"/>
    </source>
</evidence>
<dbReference type="Gene3D" id="2.60.40.1180">
    <property type="entry name" value="Golgi alpha-mannosidase II"/>
    <property type="match status" value="1"/>
</dbReference>
<keyword evidence="3 4" id="KW-0326">Glycosidase</keyword>
<evidence type="ECO:0000256" key="4">
    <source>
        <dbReference type="RuleBase" id="RU361168"/>
    </source>
</evidence>
<evidence type="ECO:0000313" key="5">
    <source>
        <dbReference type="EMBL" id="MFC4719763.1"/>
    </source>
</evidence>
<dbReference type="RefSeq" id="WP_239576055.1">
    <property type="nucleotide sequence ID" value="NZ_JAFBFD010000006.1"/>
</dbReference>
<dbReference type="CDD" id="cd14792">
    <property type="entry name" value="GH27"/>
    <property type="match status" value="1"/>
</dbReference>
<comment type="catalytic activity">
    <reaction evidence="4">
        <text>Hydrolysis of terminal, non-reducing alpha-D-galactose residues in alpha-D-galactosides, including galactose oligosaccharides, galactomannans and galactolipids.</text>
        <dbReference type="EC" id="3.2.1.22"/>
    </reaction>
</comment>
<evidence type="ECO:0000256" key="2">
    <source>
        <dbReference type="ARBA" id="ARBA00022801"/>
    </source>
</evidence>
<keyword evidence="4" id="KW-1015">Disulfide bond</keyword>
<dbReference type="EMBL" id="JBHSGS010000046">
    <property type="protein sequence ID" value="MFC4719763.1"/>
    <property type="molecule type" value="Genomic_DNA"/>
</dbReference>
<accession>A0ABV9MZA9</accession>
<dbReference type="PANTHER" id="PTHR11452">
    <property type="entry name" value="ALPHA-GALACTOSIDASE/ALPHA-N-ACETYLGALACTOSAMINIDASE"/>
    <property type="match status" value="1"/>
</dbReference>
<comment type="caution">
    <text evidence="5">The sequence shown here is derived from an EMBL/GenBank/DDBJ whole genome shotgun (WGS) entry which is preliminary data.</text>
</comment>
<dbReference type="InterPro" id="IPR002241">
    <property type="entry name" value="Glyco_hydro_27"/>
</dbReference>
<comment type="similarity">
    <text evidence="1 4">Belongs to the glycosyl hydrolase 27 family.</text>
</comment>
<keyword evidence="6" id="KW-1185">Reference proteome</keyword>
<proteinExistence type="inferred from homology"/>
<organism evidence="5 6">
    <name type="scientific">Enterococcus lemanii</name>
    <dbReference type="NCBI Taxonomy" id="1159752"/>
    <lineage>
        <taxon>Bacteria</taxon>
        <taxon>Bacillati</taxon>
        <taxon>Bacillota</taxon>
        <taxon>Bacilli</taxon>
        <taxon>Lactobacillales</taxon>
        <taxon>Enterococcaceae</taxon>
        <taxon>Enterococcus</taxon>
    </lineage>
</organism>
<dbReference type="EC" id="3.2.1.22" evidence="4"/>
<dbReference type="InterPro" id="IPR013780">
    <property type="entry name" value="Glyco_hydro_b"/>
</dbReference>
<dbReference type="PRINTS" id="PR00740">
    <property type="entry name" value="GLHYDRLASE27"/>
</dbReference>
<evidence type="ECO:0000256" key="1">
    <source>
        <dbReference type="ARBA" id="ARBA00009743"/>
    </source>
</evidence>
<dbReference type="GO" id="GO:0016787">
    <property type="term" value="F:hydrolase activity"/>
    <property type="evidence" value="ECO:0007669"/>
    <property type="project" value="UniProtKB-KW"/>
</dbReference>
<dbReference type="Proteomes" id="UP001595969">
    <property type="component" value="Unassembled WGS sequence"/>
</dbReference>
<evidence type="ECO:0000313" key="6">
    <source>
        <dbReference type="Proteomes" id="UP001595969"/>
    </source>
</evidence>
<dbReference type="Pfam" id="PF16499">
    <property type="entry name" value="Melibiase_2"/>
    <property type="match status" value="2"/>
</dbReference>
<dbReference type="InterPro" id="IPR013785">
    <property type="entry name" value="Aldolase_TIM"/>
</dbReference>
<sequence>MKSTLKHLKHLEVAQTPPMGWNSWDCYGASVREEEVRAHADFMAENLKEYGWEYVVVDIQWSEPQASSTWYNAFFSLQMDEFSRLIPAENRFPSAANGVGFKALGDYIHSLGLKFGIHIMRGIPRQAVHQNTKIKGTDKRARDIALNNICPWNSDMYGVNVDLPEGQLYYDSLIELYASWGVDFIKVDDIANSYLYGGAHRKEIAAIQKAIQKVGRPMVLSLSPGPAQLTDGAYLQDHANMWRLTDDFWDHWDALYTMFDRCAEWAPYLRPGNWPDCDMLPLGHIGIRAHDGGGGDNWTRFTKDEQYTLMSLWTIFQSPLMYGGTLPDIDAFTLSLFTNKEVLTMYQTLTQRRQYYRDENWVVWHATSEEKEYVAIFNVSENEQAIPESLVSDLVPQGDFVYDLWHQQAILLSEQKLAPHGALLISL</sequence>